<reference evidence="5 6" key="1">
    <citation type="submission" date="2016-07" db="EMBL/GenBank/DDBJ databases">
        <title>Pervasive Adenine N6-methylation of Active Genes in Fungi.</title>
        <authorList>
            <consortium name="DOE Joint Genome Institute"/>
            <person name="Mondo S.J."/>
            <person name="Dannebaum R.O."/>
            <person name="Kuo R.C."/>
            <person name="Labutti K."/>
            <person name="Haridas S."/>
            <person name="Kuo A."/>
            <person name="Salamov A."/>
            <person name="Ahrendt S.R."/>
            <person name="Lipzen A."/>
            <person name="Sullivan W."/>
            <person name="Andreopoulos W.B."/>
            <person name="Clum A."/>
            <person name="Lindquist E."/>
            <person name="Daum C."/>
            <person name="Ramamoorthy G.K."/>
            <person name="Gryganskyi A."/>
            <person name="Culley D."/>
            <person name="Magnuson J.K."/>
            <person name="James T.Y."/>
            <person name="O'Malley M.A."/>
            <person name="Stajich J.E."/>
            <person name="Spatafora J.W."/>
            <person name="Visel A."/>
            <person name="Grigoriev I.V."/>
        </authorList>
    </citation>
    <scope>NUCLEOTIDE SEQUENCE [LARGE SCALE GENOMIC DNA]</scope>
    <source>
        <strain evidence="5 6">CBS 115471</strain>
    </source>
</reference>
<name>A0A1Y1ZHC6_9PLEO</name>
<dbReference type="EMBL" id="MCFA01000084">
    <property type="protein sequence ID" value="ORY09584.1"/>
    <property type="molecule type" value="Genomic_DNA"/>
</dbReference>
<evidence type="ECO:0000313" key="6">
    <source>
        <dbReference type="Proteomes" id="UP000193144"/>
    </source>
</evidence>
<dbReference type="PROSITE" id="PS50071">
    <property type="entry name" value="HOMEOBOX_2"/>
    <property type="match status" value="1"/>
</dbReference>
<feature type="compositionally biased region" description="Basic residues" evidence="3">
    <location>
        <begin position="294"/>
        <end position="304"/>
    </location>
</feature>
<keyword evidence="1 2" id="KW-0539">Nucleus</keyword>
<feature type="compositionally biased region" description="Basic and acidic residues" evidence="3">
    <location>
        <begin position="130"/>
        <end position="144"/>
    </location>
</feature>
<feature type="region of interest" description="Disordered" evidence="3">
    <location>
        <begin position="129"/>
        <end position="151"/>
    </location>
</feature>
<dbReference type="GO" id="GO:0003677">
    <property type="term" value="F:DNA binding"/>
    <property type="evidence" value="ECO:0007669"/>
    <property type="project" value="UniProtKB-UniRule"/>
</dbReference>
<dbReference type="CDD" id="cd00086">
    <property type="entry name" value="homeodomain"/>
    <property type="match status" value="1"/>
</dbReference>
<protein>
    <recommendedName>
        <fullName evidence="4">Homeobox domain-containing protein</fullName>
    </recommendedName>
</protein>
<keyword evidence="1 2" id="KW-0238">DNA-binding</keyword>
<dbReference type="GO" id="GO:0005634">
    <property type="term" value="C:nucleus"/>
    <property type="evidence" value="ECO:0007669"/>
    <property type="project" value="UniProtKB-SubCell"/>
</dbReference>
<dbReference type="InterPro" id="IPR009057">
    <property type="entry name" value="Homeodomain-like_sf"/>
</dbReference>
<accession>A0A1Y1ZHC6</accession>
<evidence type="ECO:0000256" key="3">
    <source>
        <dbReference type="SAM" id="MobiDB-lite"/>
    </source>
</evidence>
<dbReference type="SUPFAM" id="SSF46689">
    <property type="entry name" value="Homeodomain-like"/>
    <property type="match status" value="1"/>
</dbReference>
<feature type="domain" description="Homeobox" evidence="4">
    <location>
        <begin position="240"/>
        <end position="300"/>
    </location>
</feature>
<comment type="caution">
    <text evidence="5">The sequence shown here is derived from an EMBL/GenBank/DDBJ whole genome shotgun (WGS) entry which is preliminary data.</text>
</comment>
<evidence type="ECO:0000256" key="2">
    <source>
        <dbReference type="RuleBase" id="RU000682"/>
    </source>
</evidence>
<dbReference type="Gene3D" id="1.10.10.60">
    <property type="entry name" value="Homeodomain-like"/>
    <property type="match status" value="1"/>
</dbReference>
<dbReference type="InterPro" id="IPR001356">
    <property type="entry name" value="HD"/>
</dbReference>
<proteinExistence type="predicted"/>
<gene>
    <name evidence="5" type="ORF">BCR34DRAFT_656495</name>
</gene>
<sequence>MKTPPTSCHIPSLTDLDRFSNEDIVTLGLPETELTYGDDVPFEFPSERWHDFFSFAPDFDNNAFESAGPIAPSTHGDLPIESNHAEESDKILTHLLQVERQHGAERCGQDYFHGGADKSLVNSCDGLGSLDDKNEGSQQGDDRVPPQCPHIESSAEYSNFPVVSQPHTEFRDEPLSSIENPTPSRQCRKVQNRKHRIPCTRCRELELECDKKDDCKSCGLLAQPCSYRPSRAKAKAGGARNDTKKRSYISVAAKTELSHLFDLNPYPSNVDLEGISRRTGITTKAAKTWFNNARARRRPPRRNNQKFSANTSPEIGGSNLLDPRDELIMNPAPTPNDTQESPRKSQTENRDTISHTSSPERTFSPLERYLSAPPEDEPVSVSAIQAARANMDSALTKHSPWELIQATTEARAPGWKFGDAKSQASLAGSIMTGPLSPDAAVADVKAYVECGAAVAIFQHVRHPGAHCASRPERAVAVSGHVIVPSCLALQTQSAICCDATFSSQYEWARHEETLHYPRKKWVCRLTEDHTLESLASYKDPKQLSLHSCTIPEEQRSFFRKDHLMQHIKQVHRVTKSDVDPAWGEEWCVNLQDLPAGSSYLYCGFCGGTLESWEARKEHIILNHLLARSAKRCTPILPPLLFPIPPVWYTPAGF</sequence>
<comment type="subcellular location">
    <subcellularLocation>
        <location evidence="1 2">Nucleus</location>
    </subcellularLocation>
</comment>
<evidence type="ECO:0000259" key="4">
    <source>
        <dbReference type="PROSITE" id="PS50071"/>
    </source>
</evidence>
<feature type="region of interest" description="Disordered" evidence="3">
    <location>
        <begin position="167"/>
        <end position="189"/>
    </location>
</feature>
<keyword evidence="6" id="KW-1185">Reference proteome</keyword>
<dbReference type="Proteomes" id="UP000193144">
    <property type="component" value="Unassembled WGS sequence"/>
</dbReference>
<evidence type="ECO:0000256" key="1">
    <source>
        <dbReference type="PROSITE-ProRule" id="PRU00108"/>
    </source>
</evidence>
<feature type="DNA-binding region" description="Homeobox" evidence="1">
    <location>
        <begin position="242"/>
        <end position="301"/>
    </location>
</feature>
<dbReference type="SMART" id="SM00389">
    <property type="entry name" value="HOX"/>
    <property type="match status" value="1"/>
</dbReference>
<evidence type="ECO:0000313" key="5">
    <source>
        <dbReference type="EMBL" id="ORY09584.1"/>
    </source>
</evidence>
<dbReference type="OrthoDB" id="3798808at2759"/>
<feature type="region of interest" description="Disordered" evidence="3">
    <location>
        <begin position="286"/>
        <end position="365"/>
    </location>
</feature>
<organism evidence="5 6">
    <name type="scientific">Clohesyomyces aquaticus</name>
    <dbReference type="NCBI Taxonomy" id="1231657"/>
    <lineage>
        <taxon>Eukaryota</taxon>
        <taxon>Fungi</taxon>
        <taxon>Dikarya</taxon>
        <taxon>Ascomycota</taxon>
        <taxon>Pezizomycotina</taxon>
        <taxon>Dothideomycetes</taxon>
        <taxon>Pleosporomycetidae</taxon>
        <taxon>Pleosporales</taxon>
        <taxon>Lindgomycetaceae</taxon>
        <taxon>Clohesyomyces</taxon>
    </lineage>
</organism>
<dbReference type="AlphaFoldDB" id="A0A1Y1ZHC6"/>
<feature type="compositionally biased region" description="Basic and acidic residues" evidence="3">
    <location>
        <begin position="340"/>
        <end position="353"/>
    </location>
</feature>
<keyword evidence="1 2" id="KW-0371">Homeobox</keyword>
<dbReference type="Pfam" id="PF00046">
    <property type="entry name" value="Homeodomain"/>
    <property type="match status" value="1"/>
</dbReference>